<feature type="region of interest" description="Disordered" evidence="1">
    <location>
        <begin position="24"/>
        <end position="55"/>
    </location>
</feature>
<reference evidence="2" key="1">
    <citation type="submission" date="2022-04" db="EMBL/GenBank/DDBJ databases">
        <title>Carnegiea gigantea Genome sequencing and assembly v2.</title>
        <authorList>
            <person name="Copetti D."/>
            <person name="Sanderson M.J."/>
            <person name="Burquez A."/>
            <person name="Wojciechowski M.F."/>
        </authorList>
    </citation>
    <scope>NUCLEOTIDE SEQUENCE</scope>
    <source>
        <strain evidence="2">SGP5-SGP5p</strain>
        <tissue evidence="2">Aerial part</tissue>
    </source>
</reference>
<evidence type="ECO:0000313" key="2">
    <source>
        <dbReference type="EMBL" id="KAJ8441556.1"/>
    </source>
</evidence>
<feature type="compositionally biased region" description="Acidic residues" evidence="1">
    <location>
        <begin position="313"/>
        <end position="332"/>
    </location>
</feature>
<dbReference type="OrthoDB" id="1743220at2759"/>
<feature type="region of interest" description="Disordered" evidence="1">
    <location>
        <begin position="305"/>
        <end position="332"/>
    </location>
</feature>
<organism evidence="2 3">
    <name type="scientific">Carnegiea gigantea</name>
    <dbReference type="NCBI Taxonomy" id="171969"/>
    <lineage>
        <taxon>Eukaryota</taxon>
        <taxon>Viridiplantae</taxon>
        <taxon>Streptophyta</taxon>
        <taxon>Embryophyta</taxon>
        <taxon>Tracheophyta</taxon>
        <taxon>Spermatophyta</taxon>
        <taxon>Magnoliopsida</taxon>
        <taxon>eudicotyledons</taxon>
        <taxon>Gunneridae</taxon>
        <taxon>Pentapetalae</taxon>
        <taxon>Caryophyllales</taxon>
        <taxon>Cactineae</taxon>
        <taxon>Cactaceae</taxon>
        <taxon>Cactoideae</taxon>
        <taxon>Echinocereeae</taxon>
        <taxon>Carnegiea</taxon>
    </lineage>
</organism>
<evidence type="ECO:0000256" key="1">
    <source>
        <dbReference type="SAM" id="MobiDB-lite"/>
    </source>
</evidence>
<dbReference type="AlphaFoldDB" id="A0A9Q1QHC6"/>
<proteinExistence type="predicted"/>
<feature type="region of interest" description="Disordered" evidence="1">
    <location>
        <begin position="121"/>
        <end position="157"/>
    </location>
</feature>
<dbReference type="PANTHER" id="PTHR33623:SF4">
    <property type="entry name" value="DUF4378 DOMAIN-CONTAINING PROTEIN"/>
    <property type="match status" value="1"/>
</dbReference>
<feature type="compositionally biased region" description="Low complexity" evidence="1">
    <location>
        <begin position="133"/>
        <end position="150"/>
    </location>
</feature>
<dbReference type="PANTHER" id="PTHR33623">
    <property type="entry name" value="OS04G0572500 PROTEIN"/>
    <property type="match status" value="1"/>
</dbReference>
<gene>
    <name evidence="2" type="ORF">Cgig2_026357</name>
</gene>
<name>A0A9Q1QHC6_9CARY</name>
<protein>
    <submittedName>
        <fullName evidence="2">Uncharacterized protein</fullName>
    </submittedName>
</protein>
<accession>A0A9Q1QHC6</accession>
<sequence>MNSISDSQTCIIERRPARMLKEFLRDDEHSSSKSCSSSDPPPPATLPRSRNKSRAAISSFQKLLASAVKSFHRISPSSPPATLQRSLSKRLLTKFRRSKKSGGAGEGKVIKVKDILRWRSFRDEDRKSPPSDSPATYASTSITTTSSGSSKSEESDFSFTADELPRWWCEEGKKRSDEVDVDVVEGGDLVREITGAMHVPETGQQEGSLEFEEDKEQHSPVSVLNSPFRDEVLGEEAVSSFDQSLANVESKLIARLVPFGFLVTVLALLLTDVLHIKSIQCTIAGTKQRLLESIQWLETLAGVDEQASRHDDSETEDQEEEEKDAEVETAEENAIEAKTRDYMFKVLGRLTREGQGVKSRDCIKDMETEAQGSKFGEEREEVGEELEACLLQDLVDEILVDFFG</sequence>
<dbReference type="Proteomes" id="UP001153076">
    <property type="component" value="Unassembled WGS sequence"/>
</dbReference>
<keyword evidence="3" id="KW-1185">Reference proteome</keyword>
<evidence type="ECO:0000313" key="3">
    <source>
        <dbReference type="Proteomes" id="UP001153076"/>
    </source>
</evidence>
<dbReference type="EMBL" id="JAKOGI010000163">
    <property type="protein sequence ID" value="KAJ8441556.1"/>
    <property type="molecule type" value="Genomic_DNA"/>
</dbReference>
<comment type="caution">
    <text evidence="2">The sequence shown here is derived from an EMBL/GenBank/DDBJ whole genome shotgun (WGS) entry which is preliminary data.</text>
</comment>